<reference evidence="3" key="1">
    <citation type="journal article" date="2023" name="Int. J. Mol. Sci.">
        <title>Genomic and Metabolic Characterization of Plant Growth-Promoting Rhizobacteria Isolated from Nodules of Clovers Grown in Non-Farmed Soil.</title>
        <authorList>
            <person name="Wojcik M."/>
            <person name="Koper P."/>
            <person name="Zebracki K."/>
            <person name="Marczak M."/>
            <person name="Mazur A."/>
        </authorList>
    </citation>
    <scope>NUCLEOTIDE SEQUENCE [LARGE SCALE GENOMIC DNA]</scope>
    <source>
        <strain evidence="3">KB12</strain>
    </source>
</reference>
<gene>
    <name evidence="2" type="ORF">R1523_13500</name>
</gene>
<protein>
    <recommendedName>
        <fullName evidence="4">Transposase</fullName>
    </recommendedName>
</protein>
<feature type="region of interest" description="Disordered" evidence="1">
    <location>
        <begin position="1"/>
        <end position="24"/>
    </location>
</feature>
<evidence type="ECO:0008006" key="4">
    <source>
        <dbReference type="Google" id="ProtNLM"/>
    </source>
</evidence>
<dbReference type="EMBL" id="JAWJWI010000005">
    <property type="protein sequence ID" value="MDV4186514.1"/>
    <property type="molecule type" value="Genomic_DNA"/>
</dbReference>
<dbReference type="Proteomes" id="UP001187203">
    <property type="component" value="Unassembled WGS sequence"/>
</dbReference>
<evidence type="ECO:0000256" key="1">
    <source>
        <dbReference type="SAM" id="MobiDB-lite"/>
    </source>
</evidence>
<accession>A0ABU3YKZ1</accession>
<name>A0ABU3YKZ1_9HYPH</name>
<evidence type="ECO:0000313" key="3">
    <source>
        <dbReference type="Proteomes" id="UP001187203"/>
    </source>
</evidence>
<organism evidence="2 3">
    <name type="scientific">Rhizobium brockwellii</name>
    <dbReference type="NCBI Taxonomy" id="3019932"/>
    <lineage>
        <taxon>Bacteria</taxon>
        <taxon>Pseudomonadati</taxon>
        <taxon>Pseudomonadota</taxon>
        <taxon>Alphaproteobacteria</taxon>
        <taxon>Hyphomicrobiales</taxon>
        <taxon>Rhizobiaceae</taxon>
        <taxon>Rhizobium/Agrobacterium group</taxon>
        <taxon>Rhizobium</taxon>
    </lineage>
</organism>
<keyword evidence="3" id="KW-1185">Reference proteome</keyword>
<proteinExistence type="predicted"/>
<sequence>MIRFAGPKNGGGRSGAAVVDDRTHLPKQPVVRGAADDMNVPGFTFCDQGTASKSQDAPLALARERLDNSGCHSGWIDARHASVQSKNLFSNRSERVLVNELKTANLNVISRAVTDIRWKTACGW</sequence>
<dbReference type="RefSeq" id="WP_165402849.1">
    <property type="nucleotide sequence ID" value="NZ_JAWJWH010000005.1"/>
</dbReference>
<evidence type="ECO:0000313" key="2">
    <source>
        <dbReference type="EMBL" id="MDV4186514.1"/>
    </source>
</evidence>
<comment type="caution">
    <text evidence="2">The sequence shown here is derived from an EMBL/GenBank/DDBJ whole genome shotgun (WGS) entry which is preliminary data.</text>
</comment>